<dbReference type="AlphaFoldDB" id="A0A5J4T6T4"/>
<protein>
    <submittedName>
        <fullName evidence="1">Uncharacterized protein</fullName>
    </submittedName>
</protein>
<reference evidence="1 2" key="1">
    <citation type="submission" date="2019-03" db="EMBL/GenBank/DDBJ databases">
        <title>Single cell metagenomics reveals metabolic interactions within the superorganism composed of flagellate Streblomastix strix and complex community of Bacteroidetes bacteria on its surface.</title>
        <authorList>
            <person name="Treitli S.C."/>
            <person name="Kolisko M."/>
            <person name="Husnik F."/>
            <person name="Keeling P."/>
            <person name="Hampl V."/>
        </authorList>
    </citation>
    <scope>NUCLEOTIDE SEQUENCE [LARGE SCALE GENOMIC DNA]</scope>
    <source>
        <strain evidence="1">ST1C</strain>
    </source>
</reference>
<proteinExistence type="predicted"/>
<accession>A0A5J4T6T4</accession>
<evidence type="ECO:0000313" key="2">
    <source>
        <dbReference type="Proteomes" id="UP000324800"/>
    </source>
</evidence>
<evidence type="ECO:0000313" key="1">
    <source>
        <dbReference type="EMBL" id="KAA6353421.1"/>
    </source>
</evidence>
<sequence>MQPDVNSDRYKIDCTMKPLTVKSTGQRNKCTHSRTGIGTATELVIGTVDRLAIRWDGQTEKRLSVLANIQAIVGQHRGVKFALLFLFIGANDIHGGGKQRFTGQDFSVGTGCLQQK</sequence>
<organism evidence="1 2">
    <name type="scientific">Streblomastix strix</name>
    <dbReference type="NCBI Taxonomy" id="222440"/>
    <lineage>
        <taxon>Eukaryota</taxon>
        <taxon>Metamonada</taxon>
        <taxon>Preaxostyla</taxon>
        <taxon>Oxymonadida</taxon>
        <taxon>Streblomastigidae</taxon>
        <taxon>Streblomastix</taxon>
    </lineage>
</organism>
<name>A0A5J4T6T4_9EUKA</name>
<dbReference type="EMBL" id="SNRW01038154">
    <property type="protein sequence ID" value="KAA6353421.1"/>
    <property type="molecule type" value="Genomic_DNA"/>
</dbReference>
<comment type="caution">
    <text evidence="1">The sequence shown here is derived from an EMBL/GenBank/DDBJ whole genome shotgun (WGS) entry which is preliminary data.</text>
</comment>
<gene>
    <name evidence="1" type="ORF">EZS28_051053</name>
</gene>
<dbReference type="Proteomes" id="UP000324800">
    <property type="component" value="Unassembled WGS sequence"/>
</dbReference>